<dbReference type="InterPro" id="IPR018060">
    <property type="entry name" value="HTH_AraC"/>
</dbReference>
<dbReference type="AlphaFoldDB" id="A0A3N2S131"/>
<dbReference type="OrthoDB" id="9814125at2"/>
<proteinExistence type="predicted"/>
<keyword evidence="2" id="KW-0238">DNA-binding</keyword>
<dbReference type="InterPro" id="IPR020449">
    <property type="entry name" value="Tscrpt_reg_AraC-type_HTH"/>
</dbReference>
<dbReference type="SUPFAM" id="SSF46689">
    <property type="entry name" value="Homeodomain-like"/>
    <property type="match status" value="1"/>
</dbReference>
<protein>
    <recommendedName>
        <fullName evidence="5">Arabinose operon regulatory protein</fullName>
    </recommendedName>
</protein>
<keyword evidence="3" id="KW-0010">Activator</keyword>
<feature type="domain" description="HTH araC/xylS-type" evidence="6">
    <location>
        <begin position="196"/>
        <end position="294"/>
    </location>
</feature>
<dbReference type="PANTHER" id="PTHR43280">
    <property type="entry name" value="ARAC-FAMILY TRANSCRIPTIONAL REGULATOR"/>
    <property type="match status" value="1"/>
</dbReference>
<dbReference type="PANTHER" id="PTHR43280:SF32">
    <property type="entry name" value="TRANSCRIPTIONAL REGULATORY PROTEIN"/>
    <property type="match status" value="1"/>
</dbReference>
<evidence type="ECO:0000256" key="5">
    <source>
        <dbReference type="ARBA" id="ARBA00044978"/>
    </source>
</evidence>
<keyword evidence="1" id="KW-0805">Transcription regulation</keyword>
<keyword evidence="4" id="KW-0804">Transcription</keyword>
<dbReference type="InterPro" id="IPR014710">
    <property type="entry name" value="RmlC-like_jellyroll"/>
</dbReference>
<dbReference type="Pfam" id="PF12833">
    <property type="entry name" value="HTH_18"/>
    <property type="match status" value="1"/>
</dbReference>
<reference evidence="7 8" key="1">
    <citation type="submission" date="2018-10" db="EMBL/GenBank/DDBJ databases">
        <title>Horizontal transference of carbapenem resistance between Klebsiella pneumoniae and Kluyvera ascorbata during abdominal infection: a case report.</title>
        <authorList>
            <person name="Raro O.H.F."/>
            <person name="Lima-Morales D."/>
            <person name="Barth A.L."/>
            <person name="Paim T.G.S."/>
            <person name="Mott M.P."/>
            <person name="Riche C.V.W."/>
            <person name="Teixeira U.F."/>
            <person name="Waechter F."/>
            <person name="Dias C.A.G."/>
        </authorList>
    </citation>
    <scope>NUCLEOTIDE SEQUENCE [LARGE SCALE GENOMIC DNA]</scope>
    <source>
        <strain evidence="7 8">OT2</strain>
    </source>
</reference>
<dbReference type="InterPro" id="IPR047264">
    <property type="entry name" value="Cupin_HpaA-like_N"/>
</dbReference>
<dbReference type="InterPro" id="IPR009057">
    <property type="entry name" value="Homeodomain-like_sf"/>
</dbReference>
<dbReference type="GO" id="GO:0003700">
    <property type="term" value="F:DNA-binding transcription factor activity"/>
    <property type="evidence" value="ECO:0007669"/>
    <property type="project" value="InterPro"/>
</dbReference>
<name>A0A3N2S131_9ENTR</name>
<evidence type="ECO:0000313" key="7">
    <source>
        <dbReference type="EMBL" id="ROU13446.1"/>
    </source>
</evidence>
<dbReference type="CDD" id="cd06999">
    <property type="entry name" value="cupin_HpaA-like_N"/>
    <property type="match status" value="1"/>
</dbReference>
<dbReference type="InterPro" id="IPR011051">
    <property type="entry name" value="RmlC_Cupin_sf"/>
</dbReference>
<dbReference type="PRINTS" id="PR00032">
    <property type="entry name" value="HTHARAC"/>
</dbReference>
<evidence type="ECO:0000313" key="8">
    <source>
        <dbReference type="Proteomes" id="UP000268051"/>
    </source>
</evidence>
<evidence type="ECO:0000259" key="6">
    <source>
        <dbReference type="PROSITE" id="PS01124"/>
    </source>
</evidence>
<dbReference type="Proteomes" id="UP000268051">
    <property type="component" value="Unassembled WGS sequence"/>
</dbReference>
<dbReference type="GO" id="GO:0043565">
    <property type="term" value="F:sequence-specific DNA binding"/>
    <property type="evidence" value="ECO:0007669"/>
    <property type="project" value="InterPro"/>
</dbReference>
<dbReference type="Gene3D" id="2.60.120.10">
    <property type="entry name" value="Jelly Rolls"/>
    <property type="match status" value="1"/>
</dbReference>
<evidence type="ECO:0000256" key="4">
    <source>
        <dbReference type="ARBA" id="ARBA00023163"/>
    </source>
</evidence>
<evidence type="ECO:0000256" key="3">
    <source>
        <dbReference type="ARBA" id="ARBA00023159"/>
    </source>
</evidence>
<comment type="caution">
    <text evidence="7">The sequence shown here is derived from an EMBL/GenBank/DDBJ whole genome shotgun (WGS) entry which is preliminary data.</text>
</comment>
<dbReference type="PROSITE" id="PS01124">
    <property type="entry name" value="HTH_ARAC_FAMILY_2"/>
    <property type="match status" value="1"/>
</dbReference>
<dbReference type="Pfam" id="PF02311">
    <property type="entry name" value="AraC_binding"/>
    <property type="match status" value="1"/>
</dbReference>
<dbReference type="EMBL" id="RHFN01000012">
    <property type="protein sequence ID" value="ROU13446.1"/>
    <property type="molecule type" value="Genomic_DNA"/>
</dbReference>
<dbReference type="InterPro" id="IPR003313">
    <property type="entry name" value="AraC-bd"/>
</dbReference>
<evidence type="ECO:0000256" key="1">
    <source>
        <dbReference type="ARBA" id="ARBA00023015"/>
    </source>
</evidence>
<dbReference type="RefSeq" id="WP_123651544.1">
    <property type="nucleotide sequence ID" value="NZ_RHFN01000012.1"/>
</dbReference>
<accession>A0A3N2S131</accession>
<dbReference type="SMART" id="SM00342">
    <property type="entry name" value="HTH_ARAC"/>
    <property type="match status" value="1"/>
</dbReference>
<organism evidence="7 8">
    <name type="scientific">Kluyvera ascorbata</name>
    <dbReference type="NCBI Taxonomy" id="51288"/>
    <lineage>
        <taxon>Bacteria</taxon>
        <taxon>Pseudomonadati</taxon>
        <taxon>Pseudomonadota</taxon>
        <taxon>Gammaproteobacteria</taxon>
        <taxon>Enterobacterales</taxon>
        <taxon>Enterobacteriaceae</taxon>
        <taxon>Kluyvera</taxon>
    </lineage>
</organism>
<sequence>MKRTGVDAKLPDAVPVFKLYGEHIGWPTPDLLHCESILKRSSLYEWHIRVHQHAELVQLLYLHKGQAEIEIEGVRRVVNESSIQVIPALCVHGFRFSPGTQGYVLSLALPLLNRLEVQFGRQLDILSRPDCVPVKRSSQHIRSVFSTLLDEYIQDHDAREMMLYSLLSALLVWLNRQGTLGVMAEDKSERKRQVLRQFSRLIESHYREHLSLAEYAQKLRISTTHLNCLCREFHGASALSVLHQRLLLEAKRSLQYTSMTITQVSDYLGFTDVTYFSRFFRKRCGMTPKEFKTRIVQSK</sequence>
<dbReference type="SUPFAM" id="SSF51182">
    <property type="entry name" value="RmlC-like cupins"/>
    <property type="match status" value="1"/>
</dbReference>
<gene>
    <name evidence="7" type="ORF">EB837_13295</name>
</gene>
<evidence type="ECO:0000256" key="2">
    <source>
        <dbReference type="ARBA" id="ARBA00023125"/>
    </source>
</evidence>
<dbReference type="Gene3D" id="1.10.10.60">
    <property type="entry name" value="Homeodomain-like"/>
    <property type="match status" value="1"/>
</dbReference>